<evidence type="ECO:0000256" key="4">
    <source>
        <dbReference type="ARBA" id="ARBA00022989"/>
    </source>
</evidence>
<accession>A0A9Q0KIJ5</accession>
<comment type="subcellular location">
    <subcellularLocation>
        <location evidence="1 6">Endoplasmic reticulum membrane</location>
        <topology evidence="1 6">Multi-pass membrane protein</topology>
    </subcellularLocation>
</comment>
<dbReference type="GO" id="GO:0005789">
    <property type="term" value="C:endoplasmic reticulum membrane"/>
    <property type="evidence" value="ECO:0007669"/>
    <property type="project" value="UniProtKB-SubCell"/>
</dbReference>
<dbReference type="GO" id="GO:0009617">
    <property type="term" value="P:response to bacterium"/>
    <property type="evidence" value="ECO:0007669"/>
    <property type="project" value="InterPro"/>
</dbReference>
<keyword evidence="2 6" id="KW-0812">Transmembrane</keyword>
<keyword evidence="9" id="KW-1185">Reference proteome</keyword>
<evidence type="ECO:0000256" key="1">
    <source>
        <dbReference type="ARBA" id="ARBA00004477"/>
    </source>
</evidence>
<dbReference type="PROSITE" id="PS50845">
    <property type="entry name" value="RETICULON"/>
    <property type="match status" value="1"/>
</dbReference>
<dbReference type="InterPro" id="IPR045064">
    <property type="entry name" value="Reticulon-like"/>
</dbReference>
<feature type="transmembrane region" description="Helical" evidence="6">
    <location>
        <begin position="169"/>
        <end position="187"/>
    </location>
</feature>
<dbReference type="InterPro" id="IPR003388">
    <property type="entry name" value="Reticulon"/>
</dbReference>
<feature type="domain" description="Reticulon" evidence="7">
    <location>
        <begin position="56"/>
        <end position="162"/>
    </location>
</feature>
<feature type="transmembrane region" description="Helical" evidence="6">
    <location>
        <begin position="139"/>
        <end position="157"/>
    </location>
</feature>
<comment type="caution">
    <text evidence="8">The sequence shown here is derived from an EMBL/GenBank/DDBJ whole genome shotgun (WGS) entry which is preliminary data.</text>
</comment>
<dbReference type="Proteomes" id="UP001141806">
    <property type="component" value="Unassembled WGS sequence"/>
</dbReference>
<keyword evidence="5 6" id="KW-0472">Membrane</keyword>
<proteinExistence type="predicted"/>
<evidence type="ECO:0000256" key="3">
    <source>
        <dbReference type="ARBA" id="ARBA00022824"/>
    </source>
</evidence>
<name>A0A9Q0KIJ5_9MAGN</name>
<reference evidence="8" key="1">
    <citation type="journal article" date="2023" name="Plant J.">
        <title>The genome of the king protea, Protea cynaroides.</title>
        <authorList>
            <person name="Chang J."/>
            <person name="Duong T.A."/>
            <person name="Schoeman C."/>
            <person name="Ma X."/>
            <person name="Roodt D."/>
            <person name="Barker N."/>
            <person name="Li Z."/>
            <person name="Van de Peer Y."/>
            <person name="Mizrachi E."/>
        </authorList>
    </citation>
    <scope>NUCLEOTIDE SEQUENCE</scope>
    <source>
        <tissue evidence="8">Young leaves</tissue>
    </source>
</reference>
<evidence type="ECO:0000313" key="8">
    <source>
        <dbReference type="EMBL" id="KAJ4971120.1"/>
    </source>
</evidence>
<dbReference type="Pfam" id="PF02453">
    <property type="entry name" value="Reticulon"/>
    <property type="match status" value="1"/>
</dbReference>
<evidence type="ECO:0000256" key="5">
    <source>
        <dbReference type="ARBA" id="ARBA00023136"/>
    </source>
</evidence>
<evidence type="ECO:0000259" key="7">
    <source>
        <dbReference type="PROSITE" id="PS50845"/>
    </source>
</evidence>
<feature type="transmembrane region" description="Helical" evidence="6">
    <location>
        <begin position="88"/>
        <end position="106"/>
    </location>
</feature>
<dbReference type="PANTHER" id="PTHR10994">
    <property type="entry name" value="RETICULON"/>
    <property type="match status" value="1"/>
</dbReference>
<keyword evidence="4 6" id="KW-1133">Transmembrane helix</keyword>
<protein>
    <recommendedName>
        <fullName evidence="6">Reticulon-like protein</fullName>
    </recommendedName>
</protein>
<dbReference type="OrthoDB" id="567788at2759"/>
<organism evidence="8 9">
    <name type="scientific">Protea cynaroides</name>
    <dbReference type="NCBI Taxonomy" id="273540"/>
    <lineage>
        <taxon>Eukaryota</taxon>
        <taxon>Viridiplantae</taxon>
        <taxon>Streptophyta</taxon>
        <taxon>Embryophyta</taxon>
        <taxon>Tracheophyta</taxon>
        <taxon>Spermatophyta</taxon>
        <taxon>Magnoliopsida</taxon>
        <taxon>Proteales</taxon>
        <taxon>Proteaceae</taxon>
        <taxon>Protea</taxon>
    </lineage>
</organism>
<dbReference type="EMBL" id="JAMYWD010000005">
    <property type="protein sequence ID" value="KAJ4971120.1"/>
    <property type="molecule type" value="Genomic_DNA"/>
</dbReference>
<dbReference type="AlphaFoldDB" id="A0A9Q0KIJ5"/>
<sequence>MELTEKKKTELNRQKDISCQAILPSTPRERERERVIMGKDKVESYVQHELVAFVFIAEVMLWRRKKVTLGILFVALAAWVVFEGSGYTLLSLVSSVLLLLAIVFLWTKSAEILNRPPPSLPNLHISQEVVNEVATDSKMFLKIAAFLWLISVVGSWIDFLTFGCTFNCIKLLLLSFFFFFLVLKWLLISYSEF</sequence>
<gene>
    <name evidence="8" type="ORF">NE237_004219</name>
</gene>
<evidence type="ECO:0000256" key="6">
    <source>
        <dbReference type="RuleBase" id="RU363132"/>
    </source>
</evidence>
<evidence type="ECO:0000256" key="2">
    <source>
        <dbReference type="ARBA" id="ARBA00022692"/>
    </source>
</evidence>
<keyword evidence="3 6" id="KW-0256">Endoplasmic reticulum</keyword>
<evidence type="ECO:0000313" key="9">
    <source>
        <dbReference type="Proteomes" id="UP001141806"/>
    </source>
</evidence>
<feature type="transmembrane region" description="Helical" evidence="6">
    <location>
        <begin position="67"/>
        <end position="82"/>
    </location>
</feature>
<dbReference type="PANTHER" id="PTHR10994:SF65">
    <property type="entry name" value="RETICULON-LIKE PROTEIN B12"/>
    <property type="match status" value="1"/>
</dbReference>